<sequence>MELRSIPQWNEEKERILSGPYEYLRKIQGKDLRTTLIRAFNSILKVPDQQIQAIAEVIGMLHTSSLLVDDVEDNAELRRGFPVAHSMFGVAQTINSANYIYFVALQKVLELGSQREFIDIYSEEMINLHRGQGMDLYWRETLECPTEAEYLGMVMNKTGGLFRLAVRLMMVLSDHKLPELIDIANILGIIYQIQDDYLNLQSAEYSKNKGFCEDLTEGKFSFPIIHAIRKDPHNKELLNVLRQKTTDITLKEYAVDYMRNTTHSFDHVKTTVDYYDRQARAAIATVSSKGMDTSKLTMVLDKILSLSGLVRNEQHSA</sequence>
<evidence type="ECO:0000256" key="1">
    <source>
        <dbReference type="ARBA" id="ARBA00022679"/>
    </source>
</evidence>
<keyword evidence="1 4" id="KW-0808">Transferase</keyword>
<dbReference type="InterPro" id="IPR000092">
    <property type="entry name" value="Polyprenyl_synt"/>
</dbReference>
<gene>
    <name evidence="5" type="ORF">GNLVRS02_ARAD1C38588g</name>
</gene>
<dbReference type="InterPro" id="IPR033749">
    <property type="entry name" value="Polyprenyl_synt_CS"/>
</dbReference>
<dbReference type="GO" id="GO:0046872">
    <property type="term" value="F:metal ion binding"/>
    <property type="evidence" value="ECO:0007669"/>
    <property type="project" value="UniProtKB-KW"/>
</dbReference>
<evidence type="ECO:0000313" key="5">
    <source>
        <dbReference type="EMBL" id="CDP35570.1"/>
    </source>
</evidence>
<dbReference type="PANTHER" id="PTHR12001:SF44">
    <property type="entry name" value="GERANYLGERANYL PYROPHOSPHATE SYNTHASE"/>
    <property type="match status" value="1"/>
</dbReference>
<keyword evidence="2" id="KW-0479">Metal-binding</keyword>
<dbReference type="CDD" id="cd00685">
    <property type="entry name" value="Trans_IPPS_HT"/>
    <property type="match status" value="1"/>
</dbReference>
<dbReference type="GO" id="GO:0004659">
    <property type="term" value="F:prenyltransferase activity"/>
    <property type="evidence" value="ECO:0007669"/>
    <property type="project" value="InterPro"/>
</dbReference>
<dbReference type="EMBL" id="HG937693">
    <property type="protein sequence ID" value="CDP35570.1"/>
    <property type="molecule type" value="Genomic_DNA"/>
</dbReference>
<proteinExistence type="inferred from homology"/>
<evidence type="ECO:0000256" key="4">
    <source>
        <dbReference type="RuleBase" id="RU004466"/>
    </source>
</evidence>
<dbReference type="PROSITE" id="PS00444">
    <property type="entry name" value="POLYPRENYL_SYNTHASE_2"/>
    <property type="match status" value="1"/>
</dbReference>
<dbReference type="InterPro" id="IPR008949">
    <property type="entry name" value="Isoprenoid_synthase_dom_sf"/>
</dbReference>
<comment type="similarity">
    <text evidence="4">Belongs to the FPP/GGPP synthase family.</text>
</comment>
<name>A0A060T379_BLAAD</name>
<dbReference type="PROSITE" id="PS00723">
    <property type="entry name" value="POLYPRENYL_SYNTHASE_1"/>
    <property type="match status" value="1"/>
</dbReference>
<dbReference type="PANTHER" id="PTHR12001">
    <property type="entry name" value="GERANYLGERANYL PYROPHOSPHATE SYNTHASE"/>
    <property type="match status" value="1"/>
</dbReference>
<keyword evidence="3" id="KW-0460">Magnesium</keyword>
<evidence type="ECO:0000256" key="3">
    <source>
        <dbReference type="ARBA" id="ARBA00022842"/>
    </source>
</evidence>
<dbReference type="SFLD" id="SFLDG01017">
    <property type="entry name" value="Polyprenyl_Transferase_Like"/>
    <property type="match status" value="1"/>
</dbReference>
<dbReference type="PhylomeDB" id="A0A060T379"/>
<reference evidence="5" key="1">
    <citation type="submission" date="2014-02" db="EMBL/GenBank/DDBJ databases">
        <authorList>
            <person name="Genoscope - CEA"/>
        </authorList>
    </citation>
    <scope>NUCLEOTIDE SEQUENCE</scope>
    <source>
        <strain evidence="5">LS3</strain>
    </source>
</reference>
<dbReference type="SFLD" id="SFLDS00005">
    <property type="entry name" value="Isoprenoid_Synthase_Type_I"/>
    <property type="match status" value="1"/>
</dbReference>
<reference evidence="5" key="2">
    <citation type="submission" date="2014-06" db="EMBL/GenBank/DDBJ databases">
        <title>The complete genome of Blastobotrys (Arxula) adeninivorans LS3 - a yeast of biotechnological interest.</title>
        <authorList>
            <person name="Kunze G."/>
            <person name="Gaillardin C."/>
            <person name="Czernicka M."/>
            <person name="Durrens P."/>
            <person name="Martin T."/>
            <person name="Boer E."/>
            <person name="Gabaldon T."/>
            <person name="Cruz J."/>
            <person name="Talla E."/>
            <person name="Marck C."/>
            <person name="Goffeau A."/>
            <person name="Barbe V."/>
            <person name="Baret P."/>
            <person name="Baronian K."/>
            <person name="Beier S."/>
            <person name="Bleykasten C."/>
            <person name="Bode R."/>
            <person name="Casaregola S."/>
            <person name="Despons L."/>
            <person name="Fairhead C."/>
            <person name="Giersberg M."/>
            <person name="Gierski P."/>
            <person name="Hahnel U."/>
            <person name="Hartmann A."/>
            <person name="Jankowska D."/>
            <person name="Jubin C."/>
            <person name="Jung P."/>
            <person name="Lafontaine I."/>
            <person name="Leh-Louis V."/>
            <person name="Lemaire M."/>
            <person name="Marcet-Houben M."/>
            <person name="Mascher M."/>
            <person name="Morel G."/>
            <person name="Richard G.-F."/>
            <person name="Riechen J."/>
            <person name="Sacerdot C."/>
            <person name="Sarkar A."/>
            <person name="Savel G."/>
            <person name="Schacherer J."/>
            <person name="Sherman D."/>
            <person name="Straub M.-L."/>
            <person name="Stein N."/>
            <person name="Thierry A."/>
            <person name="Trautwein-Schult A."/>
            <person name="Westhof E."/>
            <person name="Worch S."/>
            <person name="Dujon B."/>
            <person name="Souciet J.-L."/>
            <person name="Wincker P."/>
            <person name="Scholz U."/>
            <person name="Neuveglise N."/>
        </authorList>
    </citation>
    <scope>NUCLEOTIDE SEQUENCE</scope>
    <source>
        <strain evidence="5">LS3</strain>
    </source>
</reference>
<accession>A0A060T379</accession>
<protein>
    <submittedName>
        <fullName evidence="5">ARAD1C38588p</fullName>
    </submittedName>
</protein>
<evidence type="ECO:0000256" key="2">
    <source>
        <dbReference type="ARBA" id="ARBA00022723"/>
    </source>
</evidence>
<dbReference type="AlphaFoldDB" id="A0A060T379"/>
<dbReference type="SUPFAM" id="SSF48576">
    <property type="entry name" value="Terpenoid synthases"/>
    <property type="match status" value="1"/>
</dbReference>
<dbReference type="Gene3D" id="1.10.600.10">
    <property type="entry name" value="Farnesyl Diphosphate Synthase"/>
    <property type="match status" value="1"/>
</dbReference>
<dbReference type="GO" id="GO:0008299">
    <property type="term" value="P:isoprenoid biosynthetic process"/>
    <property type="evidence" value="ECO:0007669"/>
    <property type="project" value="InterPro"/>
</dbReference>
<dbReference type="Pfam" id="PF00348">
    <property type="entry name" value="polyprenyl_synt"/>
    <property type="match status" value="1"/>
</dbReference>
<organism evidence="5">
    <name type="scientific">Blastobotrys adeninivorans</name>
    <name type="common">Yeast</name>
    <name type="synonym">Arxula adeninivorans</name>
    <dbReference type="NCBI Taxonomy" id="409370"/>
    <lineage>
        <taxon>Eukaryota</taxon>
        <taxon>Fungi</taxon>
        <taxon>Dikarya</taxon>
        <taxon>Ascomycota</taxon>
        <taxon>Saccharomycotina</taxon>
        <taxon>Dipodascomycetes</taxon>
        <taxon>Dipodascales</taxon>
        <taxon>Trichomonascaceae</taxon>
        <taxon>Blastobotrys</taxon>
    </lineage>
</organism>